<sequence>MRSSTAVILAAASAASAQQTSIPIFYPGSSSDLQDLNNIAVSVVSVQDASHTVVAFSCVDGTTTSSSAAPTSTDSDDLDDIEDGCVFAMGALTATVGPDSFNYVTAQSGSSDYSFDFTMAVGCTSADNKGTCTYSAGGADAWADYCQATVVDPSVSDYDAALTSCYDASTASSVPASTTTLAADEMTTWAVPVTAGADKLSAGASATTSKSASATGKTASGSGSSASATGSSSSASRTGSSTASGAAATESSSAAAARRGGAAFAGVVGGLVAMLL</sequence>
<comment type="caution">
    <text evidence="2">The sequence shown here is derived from an EMBL/GenBank/DDBJ whole genome shotgun (WGS) entry which is preliminary data.</text>
</comment>
<evidence type="ECO:0000313" key="2">
    <source>
        <dbReference type="EMBL" id="KAL1629194.1"/>
    </source>
</evidence>
<proteinExistence type="predicted"/>
<accession>A0ABR3STD4</accession>
<keyword evidence="3" id="KW-1185">Reference proteome</keyword>
<gene>
    <name evidence="2" type="ORF">SLS56_005529</name>
</gene>
<feature type="region of interest" description="Disordered" evidence="1">
    <location>
        <begin position="212"/>
        <end position="245"/>
    </location>
</feature>
<dbReference type="Proteomes" id="UP001521116">
    <property type="component" value="Unassembled WGS sequence"/>
</dbReference>
<evidence type="ECO:0000313" key="3">
    <source>
        <dbReference type="Proteomes" id="UP001521116"/>
    </source>
</evidence>
<reference evidence="2 3" key="1">
    <citation type="submission" date="2024-02" db="EMBL/GenBank/DDBJ databases">
        <title>De novo assembly and annotation of 12 fungi associated with fruit tree decline syndrome in Ontario, Canada.</title>
        <authorList>
            <person name="Sulman M."/>
            <person name="Ellouze W."/>
            <person name="Ilyukhin E."/>
        </authorList>
    </citation>
    <scope>NUCLEOTIDE SEQUENCE [LARGE SCALE GENOMIC DNA]</scope>
    <source>
        <strain evidence="2 3">M1-105</strain>
    </source>
</reference>
<evidence type="ECO:0000256" key="1">
    <source>
        <dbReference type="SAM" id="MobiDB-lite"/>
    </source>
</evidence>
<protein>
    <submittedName>
        <fullName evidence="2">Uncharacterized protein</fullName>
    </submittedName>
</protein>
<name>A0ABR3STD4_9PEZI</name>
<dbReference type="EMBL" id="JAJVDC020000056">
    <property type="protein sequence ID" value="KAL1629194.1"/>
    <property type="molecule type" value="Genomic_DNA"/>
</dbReference>
<organism evidence="2 3">
    <name type="scientific">Neofusicoccum ribis</name>
    <dbReference type="NCBI Taxonomy" id="45134"/>
    <lineage>
        <taxon>Eukaryota</taxon>
        <taxon>Fungi</taxon>
        <taxon>Dikarya</taxon>
        <taxon>Ascomycota</taxon>
        <taxon>Pezizomycotina</taxon>
        <taxon>Dothideomycetes</taxon>
        <taxon>Dothideomycetes incertae sedis</taxon>
        <taxon>Botryosphaeriales</taxon>
        <taxon>Botryosphaeriaceae</taxon>
        <taxon>Neofusicoccum</taxon>
    </lineage>
</organism>